<evidence type="ECO:0000313" key="3">
    <source>
        <dbReference type="Proteomes" id="UP000572680"/>
    </source>
</evidence>
<keyword evidence="3" id="KW-1185">Reference proteome</keyword>
<name>A0A7W3QQN1_ACTNM</name>
<proteinExistence type="predicted"/>
<sequence>MALVSSPATSAVAYQLIQRTQDARLFEARATPNRLVPRTVPAEDGDLTARIEAVLTRCGPGDRRTGYAFHSPPGAPLPIRGRTGTTA</sequence>
<dbReference type="RefSeq" id="WP_182847829.1">
    <property type="nucleotide sequence ID" value="NZ_BAAALP010000026.1"/>
</dbReference>
<accession>A0A7W3QQN1</accession>
<evidence type="ECO:0000313" key="2">
    <source>
        <dbReference type="EMBL" id="MBA8955885.1"/>
    </source>
</evidence>
<dbReference type="EMBL" id="JACJIA010000013">
    <property type="protein sequence ID" value="MBA8955885.1"/>
    <property type="molecule type" value="Genomic_DNA"/>
</dbReference>
<feature type="region of interest" description="Disordered" evidence="1">
    <location>
        <begin position="63"/>
        <end position="87"/>
    </location>
</feature>
<organism evidence="2 3">
    <name type="scientific">Actinomadura namibiensis</name>
    <dbReference type="NCBI Taxonomy" id="182080"/>
    <lineage>
        <taxon>Bacteria</taxon>
        <taxon>Bacillati</taxon>
        <taxon>Actinomycetota</taxon>
        <taxon>Actinomycetes</taxon>
        <taxon>Streptosporangiales</taxon>
        <taxon>Thermomonosporaceae</taxon>
        <taxon>Actinomadura</taxon>
    </lineage>
</organism>
<evidence type="ECO:0000256" key="1">
    <source>
        <dbReference type="SAM" id="MobiDB-lite"/>
    </source>
</evidence>
<dbReference type="Proteomes" id="UP000572680">
    <property type="component" value="Unassembled WGS sequence"/>
</dbReference>
<gene>
    <name evidence="2" type="ORF">HNR61_007567</name>
</gene>
<comment type="caution">
    <text evidence="2">The sequence shown here is derived from an EMBL/GenBank/DDBJ whole genome shotgun (WGS) entry which is preliminary data.</text>
</comment>
<protein>
    <submittedName>
        <fullName evidence="2">Uncharacterized protein</fullName>
    </submittedName>
</protein>
<reference evidence="2 3" key="1">
    <citation type="submission" date="2020-08" db="EMBL/GenBank/DDBJ databases">
        <title>Genomic Encyclopedia of Type Strains, Phase IV (KMG-IV): sequencing the most valuable type-strain genomes for metagenomic binning, comparative biology and taxonomic classification.</title>
        <authorList>
            <person name="Goeker M."/>
        </authorList>
    </citation>
    <scope>NUCLEOTIDE SEQUENCE [LARGE SCALE GENOMIC DNA]</scope>
    <source>
        <strain evidence="2 3">DSM 44197</strain>
    </source>
</reference>
<dbReference type="AlphaFoldDB" id="A0A7W3QQN1"/>